<dbReference type="OrthoDB" id="5416633at2"/>
<dbReference type="PIRSF" id="PIRSF021278">
    <property type="entry name" value="AcuA"/>
    <property type="match status" value="1"/>
</dbReference>
<dbReference type="Proteomes" id="UP000294937">
    <property type="component" value="Unassembled WGS sequence"/>
</dbReference>
<accession>A0A4R3L5U1</accession>
<name>A0A4R3L5U1_9BACL</name>
<dbReference type="PROSITE" id="PS51186">
    <property type="entry name" value="GNAT"/>
    <property type="match status" value="1"/>
</dbReference>
<reference evidence="2 3" key="1">
    <citation type="submission" date="2019-03" db="EMBL/GenBank/DDBJ databases">
        <title>Genomic Encyclopedia of Type Strains, Phase IV (KMG-IV): sequencing the most valuable type-strain genomes for metagenomic binning, comparative biology and taxonomic classification.</title>
        <authorList>
            <person name="Goeker M."/>
        </authorList>
    </citation>
    <scope>NUCLEOTIDE SEQUENCE [LARGE SCALE GENOMIC DNA]</scope>
    <source>
        <strain evidence="2 3">DSM 45707</strain>
    </source>
</reference>
<dbReference type="InterPro" id="IPR024699">
    <property type="entry name" value="AcuA"/>
</dbReference>
<dbReference type="SUPFAM" id="SSF55729">
    <property type="entry name" value="Acyl-CoA N-acyltransferases (Nat)"/>
    <property type="match status" value="1"/>
</dbReference>
<comment type="caution">
    <text evidence="2">The sequence shown here is derived from an EMBL/GenBank/DDBJ whole genome shotgun (WGS) entry which is preliminary data.</text>
</comment>
<dbReference type="AlphaFoldDB" id="A0A4R3L5U1"/>
<dbReference type="Pfam" id="PF00583">
    <property type="entry name" value="Acetyltransf_1"/>
    <property type="match status" value="1"/>
</dbReference>
<evidence type="ECO:0000259" key="1">
    <source>
        <dbReference type="PROSITE" id="PS51186"/>
    </source>
</evidence>
<proteinExistence type="predicted"/>
<dbReference type="GO" id="GO:0019152">
    <property type="term" value="F:acetoin dehydrogenase (NAD+) activity"/>
    <property type="evidence" value="ECO:0007669"/>
    <property type="project" value="InterPro"/>
</dbReference>
<dbReference type="RefSeq" id="WP_131924417.1">
    <property type="nucleotide sequence ID" value="NZ_SMAG01000003.1"/>
</dbReference>
<dbReference type="InterPro" id="IPR016181">
    <property type="entry name" value="Acyl_CoA_acyltransferase"/>
</dbReference>
<sequence>MEHIKTFHRQEISTSHTTLIVEGPVPSQQIAAYRFHEGLVAFRQPEEQKEALIGIASLPEGRIIIVRDGDCIVGYVTFLYPDPLERWSEGKMIDLLELGAIEIAAPYRHGGIGKEMLRTAFADDYMENYIVISTEYYWHWDLKGTGLSVWEYRKVMEKLMGSVGMQWFATDDPEITAHPANCLMARVGKNVPLDSVEQFDRLRFVNRQYY</sequence>
<dbReference type="Gene3D" id="3.40.630.30">
    <property type="match status" value="1"/>
</dbReference>
<feature type="domain" description="N-acetyltransferase" evidence="1">
    <location>
        <begin position="19"/>
        <end position="189"/>
    </location>
</feature>
<evidence type="ECO:0000313" key="3">
    <source>
        <dbReference type="Proteomes" id="UP000294937"/>
    </source>
</evidence>
<evidence type="ECO:0000313" key="2">
    <source>
        <dbReference type="EMBL" id="TCS95063.1"/>
    </source>
</evidence>
<keyword evidence="3" id="KW-1185">Reference proteome</keyword>
<protein>
    <submittedName>
        <fullName evidence="2">Acetoin utilization protein AcuA</fullName>
    </submittedName>
</protein>
<dbReference type="CDD" id="cd04301">
    <property type="entry name" value="NAT_SF"/>
    <property type="match status" value="1"/>
</dbReference>
<dbReference type="GO" id="GO:0045150">
    <property type="term" value="P:acetoin catabolic process"/>
    <property type="evidence" value="ECO:0007669"/>
    <property type="project" value="InterPro"/>
</dbReference>
<organism evidence="2 3">
    <name type="scientific">Hazenella coriacea</name>
    <dbReference type="NCBI Taxonomy" id="1179467"/>
    <lineage>
        <taxon>Bacteria</taxon>
        <taxon>Bacillati</taxon>
        <taxon>Bacillota</taxon>
        <taxon>Bacilli</taxon>
        <taxon>Bacillales</taxon>
        <taxon>Thermoactinomycetaceae</taxon>
        <taxon>Hazenella</taxon>
    </lineage>
</organism>
<dbReference type="InterPro" id="IPR000182">
    <property type="entry name" value="GNAT_dom"/>
</dbReference>
<gene>
    <name evidence="2" type="ORF">EDD58_103489</name>
</gene>
<dbReference type="GO" id="GO:0016747">
    <property type="term" value="F:acyltransferase activity, transferring groups other than amino-acyl groups"/>
    <property type="evidence" value="ECO:0007669"/>
    <property type="project" value="InterPro"/>
</dbReference>
<dbReference type="EMBL" id="SMAG01000003">
    <property type="protein sequence ID" value="TCS95063.1"/>
    <property type="molecule type" value="Genomic_DNA"/>
</dbReference>